<dbReference type="RefSeq" id="WP_012632911.1">
    <property type="nucleotide sequence ID" value="NC_011891.1"/>
</dbReference>
<dbReference type="GO" id="GO:0030497">
    <property type="term" value="P:fatty acid elongation"/>
    <property type="evidence" value="ECO:0007669"/>
    <property type="project" value="TreeGrafter"/>
</dbReference>
<dbReference type="Gene3D" id="3.40.50.720">
    <property type="entry name" value="NAD(P)-binding Rossmann-like Domain"/>
    <property type="match status" value="1"/>
</dbReference>
<comment type="similarity">
    <text evidence="1">Belongs to the short-chain dehydrogenases/reductases (SDR) family.</text>
</comment>
<protein>
    <submittedName>
        <fullName evidence="2">Short-chain dehydrogenase/reductase SDR</fullName>
    </submittedName>
</protein>
<accession>B8J5N6</accession>
<dbReference type="PANTHER" id="PTHR42760">
    <property type="entry name" value="SHORT-CHAIN DEHYDROGENASES/REDUCTASES FAMILY MEMBER"/>
    <property type="match status" value="1"/>
</dbReference>
<dbReference type="AlphaFoldDB" id="B8J5N6"/>
<sequence length="236" mass="24362">MTPVVVISGAAGALGTALAGHLVAHGYRVAGVGLRRHEERLRTLEADLGAGFAGFTLEADSTAAWDATLDAVGSRLGAVSGAALVAGGWRGGEPFHEDRDEGTWRSMLDENLESAQRALRALMPRLVAQRSGSVVVVGSRNVERPWSGAGAAGYTVAKTAVVALARVIAQEVLETGVRVNAVLPSTIDTPANRGAMPGADPSRWVSIESLSAVIEFLLSDAARDVSGAVVPVYGRA</sequence>
<dbReference type="InterPro" id="IPR036291">
    <property type="entry name" value="NAD(P)-bd_dom_sf"/>
</dbReference>
<name>B8J5N6_ANAD2</name>
<evidence type="ECO:0000313" key="2">
    <source>
        <dbReference type="EMBL" id="ACL64983.1"/>
    </source>
</evidence>
<dbReference type="PROSITE" id="PS00061">
    <property type="entry name" value="ADH_SHORT"/>
    <property type="match status" value="1"/>
</dbReference>
<reference evidence="2" key="1">
    <citation type="submission" date="2009-01" db="EMBL/GenBank/DDBJ databases">
        <title>Complete sequence of Anaeromyxobacter dehalogenans 2CP-1.</title>
        <authorList>
            <consortium name="US DOE Joint Genome Institute"/>
            <person name="Lucas S."/>
            <person name="Copeland A."/>
            <person name="Lapidus A."/>
            <person name="Glavina del Rio T."/>
            <person name="Dalin E."/>
            <person name="Tice H."/>
            <person name="Bruce D."/>
            <person name="Goodwin L."/>
            <person name="Pitluck S."/>
            <person name="Saunders E."/>
            <person name="Brettin T."/>
            <person name="Detter J.C."/>
            <person name="Han C."/>
            <person name="Larimer F."/>
            <person name="Land M."/>
            <person name="Hauser L."/>
            <person name="Kyrpides N."/>
            <person name="Ovchinnikova G."/>
            <person name="Beliaev A.S."/>
            <person name="Richardson P."/>
        </authorList>
    </citation>
    <scope>NUCLEOTIDE SEQUENCE</scope>
    <source>
        <strain evidence="2">2CP-1</strain>
    </source>
</reference>
<gene>
    <name evidence="2" type="ordered locus">A2cp1_1640</name>
</gene>
<dbReference type="EMBL" id="CP001359">
    <property type="protein sequence ID" value="ACL64983.1"/>
    <property type="molecule type" value="Genomic_DNA"/>
</dbReference>
<dbReference type="KEGG" id="acp:A2cp1_1640"/>
<evidence type="ECO:0000313" key="3">
    <source>
        <dbReference type="Proteomes" id="UP000007089"/>
    </source>
</evidence>
<evidence type="ECO:0000256" key="1">
    <source>
        <dbReference type="ARBA" id="ARBA00006484"/>
    </source>
</evidence>
<dbReference type="PANTHER" id="PTHR42760:SF40">
    <property type="entry name" value="3-OXOACYL-[ACYL-CARRIER-PROTEIN] REDUCTASE, CHLOROPLASTIC"/>
    <property type="match status" value="1"/>
</dbReference>
<organism evidence="2 3">
    <name type="scientific">Anaeromyxobacter dehalogenans (strain ATCC BAA-258 / DSM 21875 / 2CP-1)</name>
    <dbReference type="NCBI Taxonomy" id="455488"/>
    <lineage>
        <taxon>Bacteria</taxon>
        <taxon>Pseudomonadati</taxon>
        <taxon>Myxococcota</taxon>
        <taxon>Myxococcia</taxon>
        <taxon>Myxococcales</taxon>
        <taxon>Cystobacterineae</taxon>
        <taxon>Anaeromyxobacteraceae</taxon>
        <taxon>Anaeromyxobacter</taxon>
    </lineage>
</organism>
<dbReference type="SUPFAM" id="SSF51735">
    <property type="entry name" value="NAD(P)-binding Rossmann-fold domains"/>
    <property type="match status" value="1"/>
</dbReference>
<dbReference type="InterPro" id="IPR020904">
    <property type="entry name" value="Sc_DH/Rdtase_CS"/>
</dbReference>
<dbReference type="PRINTS" id="PR00081">
    <property type="entry name" value="GDHRDH"/>
</dbReference>
<dbReference type="InterPro" id="IPR002347">
    <property type="entry name" value="SDR_fam"/>
</dbReference>
<dbReference type="GO" id="GO:0016616">
    <property type="term" value="F:oxidoreductase activity, acting on the CH-OH group of donors, NAD or NADP as acceptor"/>
    <property type="evidence" value="ECO:0007669"/>
    <property type="project" value="TreeGrafter"/>
</dbReference>
<dbReference type="Pfam" id="PF13561">
    <property type="entry name" value="adh_short_C2"/>
    <property type="match status" value="1"/>
</dbReference>
<dbReference type="Proteomes" id="UP000007089">
    <property type="component" value="Chromosome"/>
</dbReference>
<keyword evidence="3" id="KW-1185">Reference proteome</keyword>
<proteinExistence type="inferred from homology"/>
<dbReference type="HOGENOM" id="CLU_010194_1_0_7"/>